<gene>
    <name evidence="1" type="ORF">GCM10008018_54590</name>
</gene>
<protein>
    <submittedName>
        <fullName evidence="1">Uncharacterized protein</fullName>
    </submittedName>
</protein>
<dbReference type="Proteomes" id="UP000615455">
    <property type="component" value="Unassembled WGS sequence"/>
</dbReference>
<name>A0ABQ1F6Y7_9BACL</name>
<organism evidence="1 2">
    <name type="scientific">Paenibacillus marchantiophytorum</name>
    <dbReference type="NCBI Taxonomy" id="1619310"/>
    <lineage>
        <taxon>Bacteria</taxon>
        <taxon>Bacillati</taxon>
        <taxon>Bacillota</taxon>
        <taxon>Bacilli</taxon>
        <taxon>Bacillales</taxon>
        <taxon>Paenibacillaceae</taxon>
        <taxon>Paenibacillus</taxon>
    </lineage>
</organism>
<evidence type="ECO:0000313" key="2">
    <source>
        <dbReference type="Proteomes" id="UP000615455"/>
    </source>
</evidence>
<reference evidence="2" key="1">
    <citation type="journal article" date="2019" name="Int. J. Syst. Evol. Microbiol.">
        <title>The Global Catalogue of Microorganisms (GCM) 10K type strain sequencing project: providing services to taxonomists for standard genome sequencing and annotation.</title>
        <authorList>
            <consortium name="The Broad Institute Genomics Platform"/>
            <consortium name="The Broad Institute Genome Sequencing Center for Infectious Disease"/>
            <person name="Wu L."/>
            <person name="Ma J."/>
        </authorList>
    </citation>
    <scope>NUCLEOTIDE SEQUENCE [LARGE SCALE GENOMIC DNA]</scope>
    <source>
        <strain evidence="2">CGMCC 1.15043</strain>
    </source>
</reference>
<dbReference type="EMBL" id="BMHE01000039">
    <property type="protein sequence ID" value="GGA01305.1"/>
    <property type="molecule type" value="Genomic_DNA"/>
</dbReference>
<evidence type="ECO:0000313" key="1">
    <source>
        <dbReference type="EMBL" id="GGA01305.1"/>
    </source>
</evidence>
<accession>A0ABQ1F6Y7</accession>
<comment type="caution">
    <text evidence="1">The sequence shown here is derived from an EMBL/GenBank/DDBJ whole genome shotgun (WGS) entry which is preliminary data.</text>
</comment>
<dbReference type="RefSeq" id="WP_189017663.1">
    <property type="nucleotide sequence ID" value="NZ_BMHE01000039.1"/>
</dbReference>
<proteinExistence type="predicted"/>
<sequence length="54" mass="6189">MTWRQDFRLHFDIPLPMELRAQDQILITVGEVGKLTWADFIGTVVECGQKLGKS</sequence>
<keyword evidence="2" id="KW-1185">Reference proteome</keyword>